<dbReference type="EMBL" id="JABBPG010000002">
    <property type="protein sequence ID" value="NOU50090.1"/>
    <property type="molecule type" value="Genomic_DNA"/>
</dbReference>
<evidence type="ECO:0000259" key="2">
    <source>
        <dbReference type="Pfam" id="PF09791"/>
    </source>
</evidence>
<gene>
    <name evidence="3" type="ORF">HG263_05995</name>
</gene>
<dbReference type="RefSeq" id="WP_171625170.1">
    <property type="nucleotide sequence ID" value="NZ_JABBPG010000002.1"/>
</dbReference>
<dbReference type="Proteomes" id="UP000586305">
    <property type="component" value="Unassembled WGS sequence"/>
</dbReference>
<evidence type="ECO:0000313" key="3">
    <source>
        <dbReference type="EMBL" id="NOU50090.1"/>
    </source>
</evidence>
<dbReference type="Pfam" id="PF09791">
    <property type="entry name" value="Oxidored-like"/>
    <property type="match status" value="1"/>
</dbReference>
<organism evidence="3 4">
    <name type="scientific">Pseudoalteromonas caenipelagi</name>
    <dbReference type="NCBI Taxonomy" id="2726988"/>
    <lineage>
        <taxon>Bacteria</taxon>
        <taxon>Pseudomonadati</taxon>
        <taxon>Pseudomonadota</taxon>
        <taxon>Gammaproteobacteria</taxon>
        <taxon>Alteromonadales</taxon>
        <taxon>Pseudoalteromonadaceae</taxon>
        <taxon>Pseudoalteromonas</taxon>
    </lineage>
</organism>
<reference evidence="3 4" key="1">
    <citation type="submission" date="2020-04" db="EMBL/GenBank/DDBJ databases">
        <title>Pseudoalteromonas caenipelagi sp. nov., isolated from a tidal flat.</title>
        <authorList>
            <person name="Park S."/>
            <person name="Yoon J.-H."/>
        </authorList>
    </citation>
    <scope>NUCLEOTIDE SEQUENCE [LARGE SCALE GENOMIC DNA]</scope>
    <source>
        <strain evidence="3 4">JBTF-M23</strain>
    </source>
</reference>
<dbReference type="InterPro" id="IPR019180">
    <property type="entry name" value="Oxidoreductase-like_N"/>
</dbReference>
<evidence type="ECO:0000256" key="1">
    <source>
        <dbReference type="SAM" id="MobiDB-lite"/>
    </source>
</evidence>
<protein>
    <recommendedName>
        <fullName evidence="2">Oxidoreductase-like domain-containing protein</fullName>
    </recommendedName>
</protein>
<keyword evidence="4" id="KW-1185">Reference proteome</keyword>
<sequence>MTESPAQPVTEPQKPQSDECCGGGSCCPCVWDTYRAARKEWLKYQQTTDKADK</sequence>
<feature type="region of interest" description="Disordered" evidence="1">
    <location>
        <begin position="1"/>
        <end position="23"/>
    </location>
</feature>
<evidence type="ECO:0000313" key="4">
    <source>
        <dbReference type="Proteomes" id="UP000586305"/>
    </source>
</evidence>
<accession>A0A849VBD5</accession>
<feature type="domain" description="Oxidoreductase-like" evidence="2">
    <location>
        <begin position="11"/>
        <end position="46"/>
    </location>
</feature>
<comment type="caution">
    <text evidence="3">The sequence shown here is derived from an EMBL/GenBank/DDBJ whole genome shotgun (WGS) entry which is preliminary data.</text>
</comment>
<proteinExistence type="predicted"/>
<name>A0A849VBD5_9GAMM</name>
<dbReference type="AlphaFoldDB" id="A0A849VBD5"/>